<evidence type="ECO:0000256" key="1">
    <source>
        <dbReference type="SAM" id="MobiDB-lite"/>
    </source>
</evidence>
<dbReference type="AlphaFoldDB" id="A0A812W6Y8"/>
<dbReference type="EMBL" id="CAJNIZ010043757">
    <property type="protein sequence ID" value="CAE7668174.1"/>
    <property type="molecule type" value="Genomic_DNA"/>
</dbReference>
<protein>
    <submittedName>
        <fullName evidence="2">Ano10 protein</fullName>
    </submittedName>
</protein>
<evidence type="ECO:0000313" key="3">
    <source>
        <dbReference type="Proteomes" id="UP000649617"/>
    </source>
</evidence>
<proteinExistence type="predicted"/>
<feature type="non-terminal residue" evidence="2">
    <location>
        <position position="1"/>
    </location>
</feature>
<feature type="region of interest" description="Disordered" evidence="1">
    <location>
        <begin position="20"/>
        <end position="41"/>
    </location>
</feature>
<comment type="caution">
    <text evidence="2">The sequence shown here is derived from an EMBL/GenBank/DDBJ whole genome shotgun (WGS) entry which is preliminary data.</text>
</comment>
<keyword evidence="3" id="KW-1185">Reference proteome</keyword>
<evidence type="ECO:0000313" key="2">
    <source>
        <dbReference type="EMBL" id="CAE7668174.1"/>
    </source>
</evidence>
<name>A0A812W6Y8_SYMPI</name>
<dbReference type="Proteomes" id="UP000649617">
    <property type="component" value="Unassembled WGS sequence"/>
</dbReference>
<feature type="compositionally biased region" description="Basic residues" evidence="1">
    <location>
        <begin position="20"/>
        <end position="29"/>
    </location>
</feature>
<reference evidence="2" key="1">
    <citation type="submission" date="2021-02" db="EMBL/GenBank/DDBJ databases">
        <authorList>
            <person name="Dougan E. K."/>
            <person name="Rhodes N."/>
            <person name="Thang M."/>
            <person name="Chan C."/>
        </authorList>
    </citation>
    <scope>NUCLEOTIDE SEQUENCE</scope>
</reference>
<accession>A0A812W6Y8</accession>
<gene>
    <name evidence="2" type="primary">Ano10</name>
    <name evidence="2" type="ORF">SPIL2461_LOCUS18354</name>
</gene>
<organism evidence="2 3">
    <name type="scientific">Symbiodinium pilosum</name>
    <name type="common">Dinoflagellate</name>
    <dbReference type="NCBI Taxonomy" id="2952"/>
    <lineage>
        <taxon>Eukaryota</taxon>
        <taxon>Sar</taxon>
        <taxon>Alveolata</taxon>
        <taxon>Dinophyceae</taxon>
        <taxon>Suessiales</taxon>
        <taxon>Symbiodiniaceae</taxon>
        <taxon>Symbiodinium</taxon>
    </lineage>
</organism>
<feature type="non-terminal residue" evidence="2">
    <location>
        <position position="172"/>
    </location>
</feature>
<sequence length="172" mass="20193">TSAWSTRRGLRRMAKEKAKAKARVKARASMRRETRSAGRRNWAKSWSACQEQLTMSKTSLQRQRRRSPSRRACMTWMTFVLNQREWASPHCQHGTICRRRSARRLDVGVSSSCMNICERSLRARTARSVWFGLMRSRRQASSTIFALRTQQTEMWRPMLRSRRLVPRISSSS</sequence>